<sequence length="57" mass="6184">MRDADRQQPHGLREVFLFPAVLFASDLIADVKTAAESHVKPSTSLISASEIDQCSLA</sequence>
<evidence type="ECO:0000313" key="1">
    <source>
        <dbReference type="EMBL" id="CVK31915.1"/>
    </source>
</evidence>
<evidence type="ECO:0000313" key="2">
    <source>
        <dbReference type="Proteomes" id="UP000069850"/>
    </source>
</evidence>
<gene>
    <name evidence="1" type="ORF">MMAB1_0698</name>
</gene>
<organism evidence="1 2">
    <name type="scientific">Methanoculleus bourgensis</name>
    <dbReference type="NCBI Taxonomy" id="83986"/>
    <lineage>
        <taxon>Archaea</taxon>
        <taxon>Methanobacteriati</taxon>
        <taxon>Methanobacteriota</taxon>
        <taxon>Stenosarchaea group</taxon>
        <taxon>Methanomicrobia</taxon>
        <taxon>Methanomicrobiales</taxon>
        <taxon>Methanomicrobiaceae</taxon>
        <taxon>Methanoculleus</taxon>
    </lineage>
</organism>
<reference evidence="1 2" key="1">
    <citation type="submission" date="2016-01" db="EMBL/GenBank/DDBJ databases">
        <authorList>
            <person name="Manzoor S."/>
        </authorList>
    </citation>
    <scope>NUCLEOTIDE SEQUENCE [LARGE SCALE GENOMIC DNA]</scope>
    <source>
        <strain evidence="1">Methanoculleus sp MAB1</strain>
    </source>
</reference>
<dbReference type="KEGG" id="mema:MMAB1_0698"/>
<proteinExistence type="predicted"/>
<name>A0A0X3BKA0_9EURY</name>
<dbReference type="AlphaFoldDB" id="A0A0X3BKA0"/>
<dbReference type="Proteomes" id="UP000069850">
    <property type="component" value="Chromosome 1"/>
</dbReference>
<dbReference type="EMBL" id="LT158599">
    <property type="protein sequence ID" value="CVK31915.1"/>
    <property type="molecule type" value="Genomic_DNA"/>
</dbReference>
<protein>
    <submittedName>
        <fullName evidence="1">Uncharacterized protein</fullName>
    </submittedName>
</protein>
<accession>A0A0X3BKA0</accession>